<dbReference type="Proteomes" id="UP000034607">
    <property type="component" value="Unassembled WGS sequence"/>
</dbReference>
<keyword evidence="1" id="KW-1133">Transmembrane helix</keyword>
<evidence type="ECO:0000259" key="2">
    <source>
        <dbReference type="Pfam" id="PF13453"/>
    </source>
</evidence>
<sequence>MRCPDCGARLGELKLPRGDFAYRCSRCGGFWIDSWAVNRLEGRWLATMRRISIDPLWLKGGKGECPQDGLMLTRFRSESVPENVEIKRCIRCGKWWFPRDNLFEYKPAVEAKLRYFQLWGKTIDFEAVALPILVLVILLLGLYVGVKLILLHPEVLIRAKELINSKIK</sequence>
<name>A0A0G1RCH8_9BACT</name>
<gene>
    <name evidence="3" type="ORF">UX78_C0028G0014</name>
</gene>
<accession>A0A0G1RCH8</accession>
<keyword evidence="1" id="KW-0812">Transmembrane</keyword>
<evidence type="ECO:0000313" key="4">
    <source>
        <dbReference type="Proteomes" id="UP000034607"/>
    </source>
</evidence>
<evidence type="ECO:0000313" key="3">
    <source>
        <dbReference type="EMBL" id="KKU55019.1"/>
    </source>
</evidence>
<feature type="domain" description="Transcription factor zinc-finger" evidence="2">
    <location>
        <begin position="2"/>
        <end position="34"/>
    </location>
</feature>
<comment type="caution">
    <text evidence="3">The sequence shown here is derived from an EMBL/GenBank/DDBJ whole genome shotgun (WGS) entry which is preliminary data.</text>
</comment>
<dbReference type="AlphaFoldDB" id="A0A0G1RCH8"/>
<dbReference type="Pfam" id="PF13453">
    <property type="entry name" value="Zn_ribbon_TFIIB"/>
    <property type="match status" value="1"/>
</dbReference>
<evidence type="ECO:0000256" key="1">
    <source>
        <dbReference type="SAM" id="Phobius"/>
    </source>
</evidence>
<protein>
    <recommendedName>
        <fullName evidence="2">Transcription factor zinc-finger domain-containing protein</fullName>
    </recommendedName>
</protein>
<dbReference type="InterPro" id="IPR027392">
    <property type="entry name" value="TF_Znf"/>
</dbReference>
<reference evidence="3 4" key="1">
    <citation type="journal article" date="2015" name="Nature">
        <title>rRNA introns, odd ribosomes, and small enigmatic genomes across a large radiation of phyla.</title>
        <authorList>
            <person name="Brown C.T."/>
            <person name="Hug L.A."/>
            <person name="Thomas B.C."/>
            <person name="Sharon I."/>
            <person name="Castelle C.J."/>
            <person name="Singh A."/>
            <person name="Wilkins M.J."/>
            <person name="Williams K.H."/>
            <person name="Banfield J.F."/>
        </authorList>
    </citation>
    <scope>NUCLEOTIDE SEQUENCE [LARGE SCALE GENOMIC DNA]</scope>
</reference>
<feature type="transmembrane region" description="Helical" evidence="1">
    <location>
        <begin position="128"/>
        <end position="150"/>
    </location>
</feature>
<keyword evidence="1" id="KW-0472">Membrane</keyword>
<proteinExistence type="predicted"/>
<dbReference type="EMBL" id="LCNM01000028">
    <property type="protein sequence ID" value="KKU55019.1"/>
    <property type="molecule type" value="Genomic_DNA"/>
</dbReference>
<organism evidence="3 4">
    <name type="scientific">Candidatus Amesbacteria bacterium GW2011_GWA2_47_11</name>
    <dbReference type="NCBI Taxonomy" id="1618357"/>
    <lineage>
        <taxon>Bacteria</taxon>
        <taxon>Candidatus Amesiibacteriota</taxon>
    </lineage>
</organism>